<dbReference type="Proteomes" id="UP000564806">
    <property type="component" value="Unassembled WGS sequence"/>
</dbReference>
<evidence type="ECO:0000313" key="3">
    <source>
        <dbReference type="Proteomes" id="UP000564806"/>
    </source>
</evidence>
<dbReference type="PANTHER" id="PTHR46320">
    <property type="entry name" value="GLYCEROPHOSPHODIESTER PHOSPHODIESTERASE 1"/>
    <property type="match status" value="1"/>
</dbReference>
<dbReference type="SUPFAM" id="SSF51695">
    <property type="entry name" value="PLC-like phosphodiesterases"/>
    <property type="match status" value="1"/>
</dbReference>
<dbReference type="GO" id="GO:0005886">
    <property type="term" value="C:plasma membrane"/>
    <property type="evidence" value="ECO:0007669"/>
    <property type="project" value="TreeGrafter"/>
</dbReference>
<proteinExistence type="predicted"/>
<name>A0A850ETJ1_9BACL</name>
<dbReference type="RefSeq" id="WP_175374792.1">
    <property type="nucleotide sequence ID" value="NZ_JABWCS010000221.1"/>
</dbReference>
<sequence length="290" mass="33345">MFGKAIFSKINGLLNQRFNERGVLIAVHRGSFGGNIIENTLPAFKVALQQGGDMIEIDLAKSTDGAIYLFHDGGEPRLLNETDNITTMDSTRIDGLSYYNSLFCRTNTKLDRLEQVLPHLKGDTLINIDRAWDFWPELVEILDQHDMMNQLILKGPVNKETLEFFDTYEKKYMFMPIVYSVQEIETVLSYTNINLVGMELIVKTDSDPLFQNDVIERLHEKNLFVWANAITLDDYTFLYGGLDDDTSIIQSPDLGWGKIIEKKVDIIQTDWPSLLSPYRNERLKEAELHR</sequence>
<dbReference type="GO" id="GO:0070291">
    <property type="term" value="P:N-acylethanolamine metabolic process"/>
    <property type="evidence" value="ECO:0007669"/>
    <property type="project" value="TreeGrafter"/>
</dbReference>
<organism evidence="2 3">
    <name type="scientific">Paenibacillus agri</name>
    <dbReference type="NCBI Taxonomy" id="2744309"/>
    <lineage>
        <taxon>Bacteria</taxon>
        <taxon>Bacillati</taxon>
        <taxon>Bacillota</taxon>
        <taxon>Bacilli</taxon>
        <taxon>Bacillales</taxon>
        <taxon>Paenibacillaceae</taxon>
        <taxon>Paenibacillus</taxon>
    </lineage>
</organism>
<dbReference type="InterPro" id="IPR032160">
    <property type="entry name" value="DUF4996"/>
</dbReference>
<dbReference type="PROSITE" id="PS51704">
    <property type="entry name" value="GP_PDE"/>
    <property type="match status" value="1"/>
</dbReference>
<dbReference type="InterPro" id="IPR030395">
    <property type="entry name" value="GP_PDE_dom"/>
</dbReference>
<reference evidence="2" key="1">
    <citation type="submission" date="2020-06" db="EMBL/GenBank/DDBJ databases">
        <title>Paenibacillus sp. nov., isolated from soil.</title>
        <authorList>
            <person name="Seo Y.L."/>
        </authorList>
    </citation>
    <scope>NUCLEOTIDE SEQUENCE [LARGE SCALE GENOMIC DNA]</scope>
    <source>
        <strain evidence="2">JW14</strain>
    </source>
</reference>
<dbReference type="Pfam" id="PF16387">
    <property type="entry name" value="DUF4996"/>
    <property type="match status" value="1"/>
</dbReference>
<dbReference type="GO" id="GO:0006644">
    <property type="term" value="P:phospholipid metabolic process"/>
    <property type="evidence" value="ECO:0007669"/>
    <property type="project" value="TreeGrafter"/>
</dbReference>
<comment type="caution">
    <text evidence="2">The sequence shown here is derived from an EMBL/GenBank/DDBJ whole genome shotgun (WGS) entry which is preliminary data.</text>
</comment>
<accession>A0A850ETJ1</accession>
<evidence type="ECO:0000259" key="1">
    <source>
        <dbReference type="PROSITE" id="PS51704"/>
    </source>
</evidence>
<gene>
    <name evidence="2" type="ORF">HPT30_29470</name>
</gene>
<dbReference type="PANTHER" id="PTHR46320:SF1">
    <property type="entry name" value="GLYCEROPHOSPHODIESTER PHOSPHODIESTERASE 1"/>
    <property type="match status" value="1"/>
</dbReference>
<dbReference type="Gene3D" id="3.20.20.190">
    <property type="entry name" value="Phosphatidylinositol (PI) phosphodiesterase"/>
    <property type="match status" value="1"/>
</dbReference>
<dbReference type="AlphaFoldDB" id="A0A850ETJ1"/>
<dbReference type="CDD" id="cd08566">
    <property type="entry name" value="GDPD_AtGDE_like"/>
    <property type="match status" value="1"/>
</dbReference>
<dbReference type="GO" id="GO:0006580">
    <property type="term" value="P:ethanolamine metabolic process"/>
    <property type="evidence" value="ECO:0007669"/>
    <property type="project" value="TreeGrafter"/>
</dbReference>
<dbReference type="InterPro" id="IPR017946">
    <property type="entry name" value="PLC-like_Pdiesterase_TIM-brl"/>
</dbReference>
<dbReference type="GO" id="GO:0008889">
    <property type="term" value="F:glycerophosphodiester phosphodiesterase activity"/>
    <property type="evidence" value="ECO:0007669"/>
    <property type="project" value="TreeGrafter"/>
</dbReference>
<feature type="domain" description="GP-PDE" evidence="1">
    <location>
        <begin position="23"/>
        <end position="290"/>
    </location>
</feature>
<keyword evidence="3" id="KW-1185">Reference proteome</keyword>
<evidence type="ECO:0000313" key="2">
    <source>
        <dbReference type="EMBL" id="NUU64493.1"/>
    </source>
</evidence>
<protein>
    <submittedName>
        <fullName evidence="2">Glycerophosphodiester phosphodiesterase family protein</fullName>
    </submittedName>
</protein>
<dbReference type="EMBL" id="JABWCS010000221">
    <property type="protein sequence ID" value="NUU64493.1"/>
    <property type="molecule type" value="Genomic_DNA"/>
</dbReference>